<keyword evidence="9" id="KW-0931">ER-Golgi transport</keyword>
<dbReference type="RefSeq" id="XP_007529279.1">
    <property type="nucleotide sequence ID" value="XM_007529217.3"/>
</dbReference>
<dbReference type="FunFam" id="1.20.5.110:FF:000015">
    <property type="entry name" value="Syntaxin-18, putative"/>
    <property type="match status" value="1"/>
</dbReference>
<evidence type="ECO:0000256" key="2">
    <source>
        <dbReference type="ARBA" id="ARBA00004163"/>
    </source>
</evidence>
<comment type="subcellular location">
    <subcellularLocation>
        <location evidence="2">Endoplasmic reticulum membrane</location>
        <topology evidence="2">Single-pass type IV membrane protein</topology>
    </subcellularLocation>
    <subcellularLocation>
        <location evidence="3">Golgi apparatus membrane</location>
        <topology evidence="3">Single-pass type IV membrane protein</topology>
    </subcellularLocation>
</comment>
<dbReference type="Gene3D" id="1.20.5.110">
    <property type="match status" value="1"/>
</dbReference>
<keyword evidence="13 16" id="KW-0472">Membrane</keyword>
<dbReference type="Proteomes" id="UP001652624">
    <property type="component" value="Chromosome 3"/>
</dbReference>
<dbReference type="GO" id="GO:0006886">
    <property type="term" value="P:intracellular protein transport"/>
    <property type="evidence" value="ECO:0007669"/>
    <property type="project" value="InterPro"/>
</dbReference>
<keyword evidence="12" id="KW-0175">Coiled coil</keyword>
<evidence type="ECO:0000313" key="18">
    <source>
        <dbReference type="Proteomes" id="UP001652624"/>
    </source>
</evidence>
<keyword evidence="6" id="KW-0813">Transport</keyword>
<dbReference type="GeneID" id="103118979"/>
<keyword evidence="8" id="KW-0256">Endoplasmic reticulum</keyword>
<comment type="subunit">
    <text evidence="14">Component of a SNARE complex consisting of STX18, USE1L, BNIP1/SEC20L, and SEC22B. RINT1/TIP20L and ZW10 are associated with the complex through interaction with BNIP1/SEC20L. Interacts directly with USE1L and BNIP1/SEC20L.</text>
</comment>
<feature type="region of interest" description="Disordered" evidence="15">
    <location>
        <begin position="28"/>
        <end position="52"/>
    </location>
</feature>
<keyword evidence="11 16" id="KW-1133">Transmembrane helix</keyword>
<evidence type="ECO:0000256" key="12">
    <source>
        <dbReference type="ARBA" id="ARBA00023054"/>
    </source>
</evidence>
<evidence type="ECO:0000259" key="17">
    <source>
        <dbReference type="Pfam" id="PF10496"/>
    </source>
</evidence>
<feature type="region of interest" description="Disordered" evidence="15">
    <location>
        <begin position="179"/>
        <end position="241"/>
    </location>
</feature>
<evidence type="ECO:0000313" key="19">
    <source>
        <dbReference type="RefSeq" id="XP_007529279.1"/>
    </source>
</evidence>
<keyword evidence="18" id="KW-1185">Reference proteome</keyword>
<dbReference type="GO" id="GO:0031201">
    <property type="term" value="C:SNARE complex"/>
    <property type="evidence" value="ECO:0007669"/>
    <property type="project" value="TreeGrafter"/>
</dbReference>
<dbReference type="GO" id="GO:0005484">
    <property type="term" value="F:SNAP receptor activity"/>
    <property type="evidence" value="ECO:0007669"/>
    <property type="project" value="InterPro"/>
</dbReference>
<dbReference type="PANTHER" id="PTHR15959:SF0">
    <property type="entry name" value="SYNTAXIN-18"/>
    <property type="match status" value="1"/>
</dbReference>
<keyword evidence="7 16" id="KW-0812">Transmembrane</keyword>
<keyword evidence="10" id="KW-0653">Protein transport</keyword>
<evidence type="ECO:0000256" key="15">
    <source>
        <dbReference type="SAM" id="MobiDB-lite"/>
    </source>
</evidence>
<dbReference type="PROSITE" id="PS00914">
    <property type="entry name" value="SYNTAXIN"/>
    <property type="match status" value="1"/>
</dbReference>
<reference evidence="19" key="1">
    <citation type="submission" date="2025-08" db="UniProtKB">
        <authorList>
            <consortium name="RefSeq"/>
        </authorList>
    </citation>
    <scope>IDENTIFICATION</scope>
</reference>
<gene>
    <name evidence="19" type="primary">STX18</name>
</gene>
<evidence type="ECO:0000256" key="1">
    <source>
        <dbReference type="ARBA" id="ARBA00003746"/>
    </source>
</evidence>
<dbReference type="OrthoDB" id="342981at2759"/>
<sequence length="348" mass="39348">MAVDITLLFRASVKTVKTRNKALGLALGGGGGGADGGRDELFRRSPRPRSDFSGRAREVTAHIGKLRDFLLEHRKDYIGVGVGIGIGMDACSHMTSEFGKMTDAERDQIDQDAQTFMKTCSEAIQQLRAQAHKETHSQQVKEHRSAVLDFVEDYLKSVCKLYSEQRAIRVKRVVDKKRLSRLQPEPSARTRESRSPENVPPPPAKDSEETPILEEQPEKAAAADQPELGRWGESRGEDELSPEEIQMFEQENQRLIGEMSSLFEEVRQIEGKVVEISRLQEIFTEKVLQQEAEIDNIHQLVVGATENIKEGNEDIREAIKNNAGFRVWVLFFLVMCSFSLLFLDWYDS</sequence>
<dbReference type="eggNOG" id="KOG3894">
    <property type="taxonomic scope" value="Eukaryota"/>
</dbReference>
<feature type="transmembrane region" description="Helical" evidence="16">
    <location>
        <begin position="325"/>
        <end position="346"/>
    </location>
</feature>
<evidence type="ECO:0000256" key="14">
    <source>
        <dbReference type="ARBA" id="ARBA00062155"/>
    </source>
</evidence>
<dbReference type="GO" id="GO:0000139">
    <property type="term" value="C:Golgi membrane"/>
    <property type="evidence" value="ECO:0007669"/>
    <property type="project" value="UniProtKB-SubCell"/>
</dbReference>
<evidence type="ECO:0000256" key="5">
    <source>
        <dbReference type="ARBA" id="ARBA00019409"/>
    </source>
</evidence>
<evidence type="ECO:0000256" key="11">
    <source>
        <dbReference type="ARBA" id="ARBA00022989"/>
    </source>
</evidence>
<evidence type="ECO:0000256" key="8">
    <source>
        <dbReference type="ARBA" id="ARBA00022824"/>
    </source>
</evidence>
<dbReference type="GO" id="GO:0005789">
    <property type="term" value="C:endoplasmic reticulum membrane"/>
    <property type="evidence" value="ECO:0007669"/>
    <property type="project" value="UniProtKB-SubCell"/>
</dbReference>
<comment type="similarity">
    <text evidence="4">Belongs to the syntaxin family.</text>
</comment>
<evidence type="ECO:0000256" key="3">
    <source>
        <dbReference type="ARBA" id="ARBA00004409"/>
    </source>
</evidence>
<name>A0A1S3A4M5_ERIEU</name>
<accession>A0A1S3A4M5</accession>
<evidence type="ECO:0000256" key="13">
    <source>
        <dbReference type="ARBA" id="ARBA00023136"/>
    </source>
</evidence>
<dbReference type="InParanoid" id="A0A1S3A4M5"/>
<feature type="domain" description="SNARE-complex protein Syntaxin-18 N-terminal" evidence="17">
    <location>
        <begin position="4"/>
        <end position="109"/>
    </location>
</feature>
<feature type="compositionally biased region" description="Basic and acidic residues" evidence="15">
    <location>
        <begin position="36"/>
        <end position="52"/>
    </location>
</feature>
<dbReference type="GO" id="GO:0006890">
    <property type="term" value="P:retrograde vesicle-mediated transport, Golgi to endoplasmic reticulum"/>
    <property type="evidence" value="ECO:0007669"/>
    <property type="project" value="TreeGrafter"/>
</dbReference>
<dbReference type="CDD" id="cd15850">
    <property type="entry name" value="SNARE_syntaxin18"/>
    <property type="match status" value="1"/>
</dbReference>
<evidence type="ECO:0000256" key="4">
    <source>
        <dbReference type="ARBA" id="ARBA00009063"/>
    </source>
</evidence>
<dbReference type="InterPro" id="IPR006012">
    <property type="entry name" value="Syntaxin/epimorphin_CS"/>
</dbReference>
<protein>
    <recommendedName>
        <fullName evidence="5">Syntaxin-18</fullName>
    </recommendedName>
</protein>
<evidence type="ECO:0000256" key="9">
    <source>
        <dbReference type="ARBA" id="ARBA00022892"/>
    </source>
</evidence>
<dbReference type="InterPro" id="IPR019529">
    <property type="entry name" value="Syntaxin-18_N"/>
</dbReference>
<evidence type="ECO:0000256" key="6">
    <source>
        <dbReference type="ARBA" id="ARBA00022448"/>
    </source>
</evidence>
<organism evidence="18 19">
    <name type="scientific">Erinaceus europaeus</name>
    <name type="common">Western European hedgehog</name>
    <dbReference type="NCBI Taxonomy" id="9365"/>
    <lineage>
        <taxon>Eukaryota</taxon>
        <taxon>Metazoa</taxon>
        <taxon>Chordata</taxon>
        <taxon>Craniata</taxon>
        <taxon>Vertebrata</taxon>
        <taxon>Euteleostomi</taxon>
        <taxon>Mammalia</taxon>
        <taxon>Eutheria</taxon>
        <taxon>Laurasiatheria</taxon>
        <taxon>Eulipotyphla</taxon>
        <taxon>Erinaceidae</taxon>
        <taxon>Erinaceinae</taxon>
        <taxon>Erinaceus</taxon>
    </lineage>
</organism>
<dbReference type="PANTHER" id="PTHR15959">
    <property type="entry name" value="SYNTAXIN-18"/>
    <property type="match status" value="1"/>
</dbReference>
<evidence type="ECO:0000256" key="10">
    <source>
        <dbReference type="ARBA" id="ARBA00022927"/>
    </source>
</evidence>
<evidence type="ECO:0000256" key="7">
    <source>
        <dbReference type="ARBA" id="ARBA00022692"/>
    </source>
</evidence>
<dbReference type="FunCoup" id="A0A1S3A4M5">
    <property type="interactions" value="3356"/>
</dbReference>
<dbReference type="SUPFAM" id="SSF58038">
    <property type="entry name" value="SNARE fusion complex"/>
    <property type="match status" value="1"/>
</dbReference>
<dbReference type="AlphaFoldDB" id="A0A1S3A4M5"/>
<dbReference type="CTD" id="53407"/>
<dbReference type="Pfam" id="PF10496">
    <property type="entry name" value="Syntaxin-18_N"/>
    <property type="match status" value="1"/>
</dbReference>
<proteinExistence type="inferred from homology"/>
<comment type="function">
    <text evidence="1">Syntaxin that may be involved in targeting and fusion of Golgi-derived retrograde transport vesicles with the ER.</text>
</comment>
<evidence type="ECO:0000256" key="16">
    <source>
        <dbReference type="SAM" id="Phobius"/>
    </source>
</evidence>